<reference evidence="1" key="1">
    <citation type="submission" date="2019-10" db="EMBL/GenBank/DDBJ databases">
        <title>The sequence and de novo assembly of the wild yak genome.</title>
        <authorList>
            <person name="Liu Y."/>
        </authorList>
    </citation>
    <scope>NUCLEOTIDE SEQUENCE [LARGE SCALE GENOMIC DNA]</scope>
    <source>
        <strain evidence="1">WY2019</strain>
    </source>
</reference>
<sequence length="398" mass="44199">MVVTEQWTGTNIVFAVPHTLLKAVWIELLWEVAGIVRRHRKDGKLSVPSQSCDACLKPMRNSLLQRACVPLYVIMGGRHQEPCECGLFLSVFAETVLLQGNIWTELLDPWMLGCKFLDRLGENRVERIDEDVEKSLVYMCLTNAKDDDPGCRRCILLFMISSDMDSDIELLGSADNFRTERVPSVNFRVQKPEKKAASSPPDVQLTLTLAEILAFLFLSVYDVEHRESCPVVCAKLGCFSGFDPECYLQGQAYVTPEKPPLLTPPTLQSQGSACLIGTTLAQGIGERVLLSVQIQGESGPAIAHDTILAPWTIWIEKQNQPSPEQLMRSPEEPERALCGVIQRPSLGSLPGDHFPEPAPPSSHGKLLMKRFLLVPLPVYPQNTLDEPHSPAAVYLIMS</sequence>
<gene>
    <name evidence="1" type="ORF">E5288_WYG006571</name>
</gene>
<accession>A0A6B0RBT8</accession>
<organism evidence="1 2">
    <name type="scientific">Bos mutus</name>
    <name type="common">wild yak</name>
    <dbReference type="NCBI Taxonomy" id="72004"/>
    <lineage>
        <taxon>Eukaryota</taxon>
        <taxon>Metazoa</taxon>
        <taxon>Chordata</taxon>
        <taxon>Craniata</taxon>
        <taxon>Vertebrata</taxon>
        <taxon>Euteleostomi</taxon>
        <taxon>Mammalia</taxon>
        <taxon>Eutheria</taxon>
        <taxon>Laurasiatheria</taxon>
        <taxon>Artiodactyla</taxon>
        <taxon>Ruminantia</taxon>
        <taxon>Pecora</taxon>
        <taxon>Bovidae</taxon>
        <taxon>Bovinae</taxon>
        <taxon>Bos</taxon>
    </lineage>
</organism>
<dbReference type="EMBL" id="VBQZ03000031">
    <property type="protein sequence ID" value="MXQ86257.1"/>
    <property type="molecule type" value="Genomic_DNA"/>
</dbReference>
<name>A0A6B0RBT8_9CETA</name>
<protein>
    <submittedName>
        <fullName evidence="1">Uncharacterized protein</fullName>
    </submittedName>
</protein>
<proteinExistence type="predicted"/>
<dbReference type="Proteomes" id="UP000322234">
    <property type="component" value="Unassembled WGS sequence"/>
</dbReference>
<comment type="caution">
    <text evidence="1">The sequence shown here is derived from an EMBL/GenBank/DDBJ whole genome shotgun (WGS) entry which is preliminary data.</text>
</comment>
<dbReference type="AlphaFoldDB" id="A0A6B0RBT8"/>
<evidence type="ECO:0000313" key="2">
    <source>
        <dbReference type="Proteomes" id="UP000322234"/>
    </source>
</evidence>
<evidence type="ECO:0000313" key="1">
    <source>
        <dbReference type="EMBL" id="MXQ86257.1"/>
    </source>
</evidence>
<keyword evidence="2" id="KW-1185">Reference proteome</keyword>